<gene>
    <name evidence="1" type="primary">ACT</name>
</gene>
<protein>
    <submittedName>
        <fullName evidence="1">Actin</fullName>
    </submittedName>
</protein>
<name>M1V8W9_9EURO</name>
<dbReference type="EMBL" id="AB743867">
    <property type="protein sequence ID" value="BAM84320.1"/>
    <property type="molecule type" value="Genomic_DNA"/>
</dbReference>
<sequence length="50" mass="5542">TFESTPPTICHPLMSLCTLSPRGCVNRCPCVGWLFPSGGFLCLKHRARHL</sequence>
<evidence type="ECO:0000313" key="1">
    <source>
        <dbReference type="EMBL" id="BAM84320.1"/>
    </source>
</evidence>
<reference evidence="1" key="1">
    <citation type="submission" date="2012-08" db="EMBL/GenBank/DDBJ databases">
        <title>Two new Teleomorphic species of Aspergillus section Fumigati isolated from caatinga soil in Pernembuco st., Brazil.</title>
        <authorList>
            <person name="Matsuzawa T."/>
            <person name="Takaki C.G."/>
            <person name="Yaguchi T."/>
            <person name="Okada K."/>
            <person name="Gonoi T."/>
            <person name="Horie Y."/>
        </authorList>
    </citation>
    <scope>NUCLEOTIDE SEQUENCE</scope>
    <source>
        <strain evidence="1">IFM 61445</strain>
    </source>
</reference>
<feature type="non-terminal residue" evidence="1">
    <location>
        <position position="1"/>
    </location>
</feature>
<dbReference type="AlphaFoldDB" id="M1V8W9"/>
<proteinExistence type="predicted"/>
<accession>M1V8W9</accession>
<organism evidence="1">
    <name type="scientific">Aspergillus caatingaensis</name>
    <dbReference type="NCBI Taxonomy" id="1789780"/>
    <lineage>
        <taxon>Eukaryota</taxon>
        <taxon>Fungi</taxon>
        <taxon>Dikarya</taxon>
        <taxon>Ascomycota</taxon>
        <taxon>Pezizomycotina</taxon>
        <taxon>Eurotiomycetes</taxon>
        <taxon>Eurotiomycetidae</taxon>
        <taxon>Eurotiales</taxon>
        <taxon>Aspergillaceae</taxon>
        <taxon>Aspergillus</taxon>
        <taxon>Aspergillus subgen. Fumigati</taxon>
    </lineage>
</organism>
<feature type="non-terminal residue" evidence="1">
    <location>
        <position position="50"/>
    </location>
</feature>